<reference evidence="15 16" key="1">
    <citation type="submission" date="2019-02" db="EMBL/GenBank/DDBJ databases">
        <authorList>
            <person name="Manzano-Marin A."/>
            <person name="Manzano-Marin A."/>
        </authorList>
    </citation>
    <scope>NUCLEOTIDE SEQUENCE [LARGE SCALE GENOMIC DNA]</scope>
    <source>
        <strain evidence="15 16">BuCilaricifoliae</strain>
    </source>
</reference>
<dbReference type="InterPro" id="IPR000445">
    <property type="entry name" value="HhH_motif"/>
</dbReference>
<dbReference type="Pfam" id="PF00633">
    <property type="entry name" value="HHH"/>
    <property type="match status" value="1"/>
</dbReference>
<evidence type="ECO:0000259" key="14">
    <source>
        <dbReference type="SMART" id="SM00478"/>
    </source>
</evidence>
<keyword evidence="10" id="KW-0408">Iron</keyword>
<dbReference type="PANTHER" id="PTHR42944">
    <property type="entry name" value="ADENINE DNA GLYCOSYLASE"/>
    <property type="match status" value="1"/>
</dbReference>
<evidence type="ECO:0000256" key="7">
    <source>
        <dbReference type="ARBA" id="ARBA00022723"/>
    </source>
</evidence>
<evidence type="ECO:0000256" key="1">
    <source>
        <dbReference type="ARBA" id="ARBA00000843"/>
    </source>
</evidence>
<evidence type="ECO:0000256" key="9">
    <source>
        <dbReference type="ARBA" id="ARBA00022801"/>
    </source>
</evidence>
<organism evidence="15 16">
    <name type="scientific">Buchnera aphidicola</name>
    <name type="common">Cinara laricifoliae</name>
    <dbReference type="NCBI Taxonomy" id="2518977"/>
    <lineage>
        <taxon>Bacteria</taxon>
        <taxon>Pseudomonadati</taxon>
        <taxon>Pseudomonadota</taxon>
        <taxon>Gammaproteobacteria</taxon>
        <taxon>Enterobacterales</taxon>
        <taxon>Erwiniaceae</taxon>
        <taxon>Buchnera</taxon>
    </lineage>
</organism>
<dbReference type="GO" id="GO:0000701">
    <property type="term" value="F:purine-specific mismatch base pair DNA N-glycosylase activity"/>
    <property type="evidence" value="ECO:0007669"/>
    <property type="project" value="UniProtKB-EC"/>
</dbReference>
<dbReference type="Pfam" id="PF00730">
    <property type="entry name" value="HhH-GPD"/>
    <property type="match status" value="1"/>
</dbReference>
<evidence type="ECO:0000256" key="2">
    <source>
        <dbReference type="ARBA" id="ARBA00001966"/>
    </source>
</evidence>
<dbReference type="Gene3D" id="1.10.340.30">
    <property type="entry name" value="Hypothetical protein, domain 2"/>
    <property type="match status" value="1"/>
</dbReference>
<keyword evidence="9 15" id="KW-0378">Hydrolase</keyword>
<evidence type="ECO:0000256" key="8">
    <source>
        <dbReference type="ARBA" id="ARBA00022763"/>
    </source>
</evidence>
<keyword evidence="11" id="KW-0411">Iron-sulfur</keyword>
<evidence type="ECO:0000256" key="12">
    <source>
        <dbReference type="ARBA" id="ARBA00023204"/>
    </source>
</evidence>
<keyword evidence="13 15" id="KW-0326">Glycosidase</keyword>
<dbReference type="EC" id="3.2.2.31" evidence="5"/>
<dbReference type="InterPro" id="IPR044298">
    <property type="entry name" value="MIG/MutY"/>
</dbReference>
<dbReference type="InterPro" id="IPR011257">
    <property type="entry name" value="DNA_glycosylase"/>
</dbReference>
<dbReference type="SMART" id="SM00478">
    <property type="entry name" value="ENDO3c"/>
    <property type="match status" value="1"/>
</dbReference>
<dbReference type="PROSITE" id="PS01155">
    <property type="entry name" value="ENDONUCLEASE_III_2"/>
    <property type="match status" value="1"/>
</dbReference>
<dbReference type="AlphaFoldDB" id="A0A451DBW4"/>
<dbReference type="GO" id="GO:0006298">
    <property type="term" value="P:mismatch repair"/>
    <property type="evidence" value="ECO:0007669"/>
    <property type="project" value="TreeGrafter"/>
</dbReference>
<dbReference type="PANTHER" id="PTHR42944:SF1">
    <property type="entry name" value="ADENINE DNA GLYCOSYLASE"/>
    <property type="match status" value="1"/>
</dbReference>
<dbReference type="Proteomes" id="UP000294349">
    <property type="component" value="Chromosome"/>
</dbReference>
<comment type="function">
    <text evidence="3">Adenine glycosylase active on G-A mispairs. MutY also corrects error-prone DNA synthesis past GO lesions which are due to the oxidatively damaged form of guanine: 7,8-dihydro-8-oxoguanine (8-oxo-dGTP).</text>
</comment>
<comment type="cofactor">
    <cofactor evidence="2">
        <name>[4Fe-4S] cluster</name>
        <dbReference type="ChEBI" id="CHEBI:49883"/>
    </cofactor>
</comment>
<evidence type="ECO:0000256" key="13">
    <source>
        <dbReference type="ARBA" id="ARBA00023295"/>
    </source>
</evidence>
<evidence type="ECO:0000256" key="6">
    <source>
        <dbReference type="ARBA" id="ARBA00022023"/>
    </source>
</evidence>
<accession>A0A451DBW4</accession>
<keyword evidence="7" id="KW-0479">Metal-binding</keyword>
<dbReference type="InterPro" id="IPR005760">
    <property type="entry name" value="A/G_AdeGlyc_MutY"/>
</dbReference>
<evidence type="ECO:0000256" key="4">
    <source>
        <dbReference type="ARBA" id="ARBA00008343"/>
    </source>
</evidence>
<evidence type="ECO:0000256" key="5">
    <source>
        <dbReference type="ARBA" id="ARBA00012045"/>
    </source>
</evidence>
<dbReference type="SUPFAM" id="SSF48150">
    <property type="entry name" value="DNA-glycosylase"/>
    <property type="match status" value="1"/>
</dbReference>
<sequence length="343" mass="40822">MLFSQKILNWYHIFGRKNLPWQKKNIYLIWISEIMLQRTQVKTVIPYFKKFKKNFPTLKSLAYANINEILYLWSGLGYYQRAHNIHKTAIIIQKTHNGIFPKNINEVKKLPGIGPSTAGAILSFAYNFIYAVLDSNVKRILIRYHAININYKTKNQLDKILWKLINQYIPIHQSRKFNQAMMDIGSIICTNKNPSCSICPLHNTCKYYIHKINFKELVHKKKNRIGILFSIIKYKNMYLLKQQNRISIWKSLFYFPITFFSISKKKYEKFKKKINNLNTIINPFIHYASNVQLYIYSHTIIIKKKKIIKNINQKKIWYDILKERKIGIPAPVKKILTLLKTKN</sequence>
<comment type="similarity">
    <text evidence="4">Belongs to the Nth/MutY family.</text>
</comment>
<dbReference type="InterPro" id="IPR003265">
    <property type="entry name" value="HhH-GPD_domain"/>
</dbReference>
<dbReference type="GO" id="GO:0034039">
    <property type="term" value="F:8-oxo-7,8-dihydroguanine DNA N-glycosylase activity"/>
    <property type="evidence" value="ECO:0007669"/>
    <property type="project" value="TreeGrafter"/>
</dbReference>
<evidence type="ECO:0000256" key="11">
    <source>
        <dbReference type="ARBA" id="ARBA00023014"/>
    </source>
</evidence>
<dbReference type="InterPro" id="IPR004036">
    <property type="entry name" value="Endonuclease-III-like_CS2"/>
</dbReference>
<feature type="domain" description="HhH-GPD" evidence="14">
    <location>
        <begin position="35"/>
        <end position="187"/>
    </location>
</feature>
<dbReference type="GO" id="GO:0051536">
    <property type="term" value="F:iron-sulfur cluster binding"/>
    <property type="evidence" value="ECO:0007669"/>
    <property type="project" value="UniProtKB-KW"/>
</dbReference>
<dbReference type="GO" id="GO:0006284">
    <property type="term" value="P:base-excision repair"/>
    <property type="evidence" value="ECO:0007669"/>
    <property type="project" value="InterPro"/>
</dbReference>
<dbReference type="EMBL" id="LR217717">
    <property type="protein sequence ID" value="VFP83847.1"/>
    <property type="molecule type" value="Genomic_DNA"/>
</dbReference>
<dbReference type="GO" id="GO:0046872">
    <property type="term" value="F:metal ion binding"/>
    <property type="evidence" value="ECO:0007669"/>
    <property type="project" value="UniProtKB-KW"/>
</dbReference>
<dbReference type="InterPro" id="IPR023170">
    <property type="entry name" value="HhH_base_excis_C"/>
</dbReference>
<keyword evidence="12" id="KW-0234">DNA repair</keyword>
<evidence type="ECO:0000313" key="15">
    <source>
        <dbReference type="EMBL" id="VFP83847.1"/>
    </source>
</evidence>
<dbReference type="Gene3D" id="1.10.1670.10">
    <property type="entry name" value="Helix-hairpin-Helix base-excision DNA repair enzymes (C-terminal)"/>
    <property type="match status" value="1"/>
</dbReference>
<dbReference type="GO" id="GO:0035485">
    <property type="term" value="F:adenine/guanine mispair binding"/>
    <property type="evidence" value="ECO:0007669"/>
    <property type="project" value="TreeGrafter"/>
</dbReference>
<evidence type="ECO:0000256" key="10">
    <source>
        <dbReference type="ARBA" id="ARBA00023004"/>
    </source>
</evidence>
<proteinExistence type="inferred from homology"/>
<name>A0A451DBW4_9GAMM</name>
<evidence type="ECO:0000256" key="3">
    <source>
        <dbReference type="ARBA" id="ARBA00002933"/>
    </source>
</evidence>
<comment type="catalytic activity">
    <reaction evidence="1">
        <text>Hydrolyzes free adenine bases from 7,8-dihydro-8-oxoguanine:adenine mismatched double-stranded DNA, leaving an apurinic site.</text>
        <dbReference type="EC" id="3.2.2.31"/>
    </reaction>
</comment>
<evidence type="ECO:0000313" key="16">
    <source>
        <dbReference type="Proteomes" id="UP000294349"/>
    </source>
</evidence>
<dbReference type="CDD" id="cd00056">
    <property type="entry name" value="ENDO3c"/>
    <property type="match status" value="1"/>
</dbReference>
<keyword evidence="8" id="KW-0227">DNA damage</keyword>
<gene>
    <name evidence="15" type="primary">mutY</name>
    <name evidence="15" type="ORF">BUCILAFE3058_374</name>
</gene>
<protein>
    <recommendedName>
        <fullName evidence="6">Adenine DNA glycosylase</fullName>
        <ecNumber evidence="5">3.2.2.31</ecNumber>
    </recommendedName>
</protein>
<dbReference type="GO" id="GO:0032357">
    <property type="term" value="F:oxidized purine DNA binding"/>
    <property type="evidence" value="ECO:0007669"/>
    <property type="project" value="TreeGrafter"/>
</dbReference>
<dbReference type="NCBIfam" id="TIGR01084">
    <property type="entry name" value="mutY"/>
    <property type="match status" value="1"/>
</dbReference>